<feature type="transmembrane region" description="Helical" evidence="1">
    <location>
        <begin position="364"/>
        <end position="382"/>
    </location>
</feature>
<protein>
    <recommendedName>
        <fullName evidence="4">Dolichyl-phosphooligosaccharide-protein glycotransferase</fullName>
    </recommendedName>
</protein>
<dbReference type="EMBL" id="MWMI01000003">
    <property type="protein sequence ID" value="RIB35328.1"/>
    <property type="molecule type" value="Genomic_DNA"/>
</dbReference>
<accession>A0A397WMQ5</accession>
<evidence type="ECO:0008006" key="4">
    <source>
        <dbReference type="Google" id="ProtNLM"/>
    </source>
</evidence>
<organism evidence="2 3">
    <name type="scientific">Candidatus Nanoclepta minutus</name>
    <dbReference type="NCBI Taxonomy" id="1940235"/>
    <lineage>
        <taxon>Archaea</taxon>
        <taxon>Nanobdellota</taxon>
        <taxon>Candidatus Nanoclepta</taxon>
    </lineage>
</organism>
<keyword evidence="1" id="KW-0812">Transmembrane</keyword>
<feature type="transmembrane region" description="Helical" evidence="1">
    <location>
        <begin position="415"/>
        <end position="432"/>
    </location>
</feature>
<gene>
    <name evidence="2" type="ORF">BXU00_02250</name>
</gene>
<feature type="transmembrane region" description="Helical" evidence="1">
    <location>
        <begin position="439"/>
        <end position="457"/>
    </location>
</feature>
<feature type="transmembrane region" description="Helical" evidence="1">
    <location>
        <begin position="573"/>
        <end position="593"/>
    </location>
</feature>
<feature type="transmembrane region" description="Helical" evidence="1">
    <location>
        <begin position="12"/>
        <end position="31"/>
    </location>
</feature>
<feature type="transmembrane region" description="Helical" evidence="1">
    <location>
        <begin position="311"/>
        <end position="333"/>
    </location>
</feature>
<feature type="transmembrane region" description="Helical" evidence="1">
    <location>
        <begin position="170"/>
        <end position="187"/>
    </location>
</feature>
<feature type="transmembrane region" description="Helical" evidence="1">
    <location>
        <begin position="265"/>
        <end position="286"/>
    </location>
</feature>
<feature type="transmembrane region" description="Helical" evidence="1">
    <location>
        <begin position="517"/>
        <end position="534"/>
    </location>
</feature>
<feature type="transmembrane region" description="Helical" evidence="1">
    <location>
        <begin position="112"/>
        <end position="136"/>
    </location>
</feature>
<feature type="transmembrane region" description="Helical" evidence="1">
    <location>
        <begin position="546"/>
        <end position="567"/>
    </location>
</feature>
<feature type="transmembrane region" description="Helical" evidence="1">
    <location>
        <begin position="199"/>
        <end position="216"/>
    </location>
</feature>
<evidence type="ECO:0000256" key="1">
    <source>
        <dbReference type="SAM" id="Phobius"/>
    </source>
</evidence>
<dbReference type="AlphaFoldDB" id="A0A397WMQ5"/>
<name>A0A397WMQ5_9ARCH</name>
<sequence>MVFRNKDVLKDIVLCLLIFSVSFGSKGLLLNNLGDYNLVGPDPYLFYSYMMDLYTKGYIPDYDPSRYYPIGTYLTDKDLVSYLGLFSLLILKAIPSLSFLSILGIYPLANQITWLAANFTVPLFFGLSSVVFFLLAKELFKDRKLATVSSIIYSINVLIGSRIIAFDTELGAILFIVLSLYFYILGIKNNAEKNKIKRYILIGITVAGIILLYYFIKYFPNSDHLQTFTLLSLFTALLILYPLFKPSKEYFYTLLIFSTILARKGWGGWVIIPLVIGVVEVLRFVLGRNNPEISYYALFIPYFSLLEYEDILISSLFEVHNIIILVIPALYLLDYLFSKFKIYEKTDRVYERLRLFKIVEKNTFYRLFLIFLLIIISIPYISKYINNIISPYSDRMITSVAEFQKFSGLEYLRNYTVAGAILSTIALIYLLWDKKEKWKLLYALSFSALFLSSLFLLDNFLSLTGATILSWSLVFFVIIPWIILSYKDISDEELFVLITSILLLIIGKYIYRLAFFAGFSLSLLFPISLNWLGLLDKYKKDTISEILTHIFFLISSVTAFYLVFYILQRTRLFIFPLIFPAFFYVYFIIQYYFRNKDLNLTSYLKFSLLLTILYGFYNRFGYITYYFFPLYTGGTEDNIIYSALWINFNTENNSAIHFWWDYGYYMRVLGNRTVWLSGDNSYPYWNHLMGRYGLAGTSFNESLELLYVHSSYNYHIFKILELFGKNKVFYDYLYKDLNFSKEEIDKIINLKERLGDGWISLLFKFNGSKESIEEFGLSEKEIQLIKKIYEIDYVMPSYLYIDPTDIGKSYQFTRLGSDLMYDKVSWISNFFSALPEEYNVKLGVRTVIGNKVYYVFANNDTLSYFGDFPLDEDLYINNVKIPRCIPDLGINNCGRIVRVDIKFLEPIVELKQLRESINYSKISPWLVRNLTALLYYNGKYYNLTLGCLYLEGARLDFPNPDYYGCLYVTPSITNPDNISSLATAYFISQKSMNYTWVKLYFFEDSYPYFELVFYTYPGIPPIYKIPLEIYQEAQPSKVWKIYYPENFTVPEYKYCLYLATNLEEINKCSEIYGLKNYKSIWEV</sequence>
<evidence type="ECO:0000313" key="2">
    <source>
        <dbReference type="EMBL" id="RIB35328.1"/>
    </source>
</evidence>
<keyword evidence="1" id="KW-1133">Transmembrane helix</keyword>
<dbReference type="Proteomes" id="UP000266622">
    <property type="component" value="Unassembled WGS sequence"/>
</dbReference>
<feature type="transmembrane region" description="Helical" evidence="1">
    <location>
        <begin position="228"/>
        <end position="244"/>
    </location>
</feature>
<feature type="transmembrane region" description="Helical" evidence="1">
    <location>
        <begin position="600"/>
        <end position="617"/>
    </location>
</feature>
<proteinExistence type="predicted"/>
<reference evidence="2 3" key="1">
    <citation type="journal article" date="2018" name="Syst. Appl. Microbiol.">
        <title>A new symbiotic nanoarchaeote (Candidatus Nanoclepta minutus) and its host (Zestosphaera tikiterensis gen. nov., sp. nov.) from a New Zealand hot spring.</title>
        <authorList>
            <person name="St John E."/>
            <person name="Liu Y."/>
            <person name="Podar M."/>
            <person name="Stott M.B."/>
            <person name="Meneghin J."/>
            <person name="Chen Z."/>
            <person name="Lagutin K."/>
            <person name="Mitchell K."/>
            <person name="Reysenbach A.L."/>
        </authorList>
    </citation>
    <scope>NUCLEOTIDE SEQUENCE [LARGE SCALE GENOMIC DNA]</scope>
    <source>
        <strain evidence="2">NZ3</strain>
    </source>
</reference>
<comment type="caution">
    <text evidence="2">The sequence shown here is derived from an EMBL/GenBank/DDBJ whole genome shotgun (WGS) entry which is preliminary data.</text>
</comment>
<feature type="transmembrane region" description="Helical" evidence="1">
    <location>
        <begin position="79"/>
        <end position="106"/>
    </location>
</feature>
<dbReference type="Gene3D" id="3.40.50.12610">
    <property type="match status" value="1"/>
</dbReference>
<feature type="transmembrane region" description="Helical" evidence="1">
    <location>
        <begin position="463"/>
        <end position="482"/>
    </location>
</feature>
<keyword evidence="1" id="KW-0472">Membrane</keyword>
<feature type="transmembrane region" description="Helical" evidence="1">
    <location>
        <begin position="494"/>
        <end position="511"/>
    </location>
</feature>
<evidence type="ECO:0000313" key="3">
    <source>
        <dbReference type="Proteomes" id="UP000266622"/>
    </source>
</evidence>